<dbReference type="PROSITE" id="PS50157">
    <property type="entry name" value="ZINC_FINGER_C2H2_2"/>
    <property type="match status" value="12"/>
</dbReference>
<dbReference type="InterPro" id="IPR013087">
    <property type="entry name" value="Znf_C2H2_type"/>
</dbReference>
<dbReference type="InterPro" id="IPR036051">
    <property type="entry name" value="KRAB_dom_sf"/>
</dbReference>
<feature type="domain" description="C2H2-type" evidence="13">
    <location>
        <begin position="519"/>
        <end position="546"/>
    </location>
</feature>
<dbReference type="FunFam" id="3.30.160.60:FF:000295">
    <property type="entry name" value="zinc finger protein 19"/>
    <property type="match status" value="1"/>
</dbReference>
<reference evidence="16" key="1">
    <citation type="submission" date="2025-08" db="UniProtKB">
        <authorList>
            <consortium name="RefSeq"/>
        </authorList>
    </citation>
    <scope>IDENTIFICATION</scope>
    <source>
        <tissue evidence="16">Spleen</tissue>
    </source>
</reference>
<proteinExistence type="inferred from homology"/>
<protein>
    <submittedName>
        <fullName evidence="16">Zinc finger protein 211-like</fullName>
    </submittedName>
</protein>
<evidence type="ECO:0000256" key="11">
    <source>
        <dbReference type="ARBA" id="ARBA00023242"/>
    </source>
</evidence>
<dbReference type="Pfam" id="PF01352">
    <property type="entry name" value="KRAB"/>
    <property type="match status" value="1"/>
</dbReference>
<keyword evidence="9" id="KW-0238">DNA-binding</keyword>
<dbReference type="SMART" id="SM00355">
    <property type="entry name" value="ZnF_C2H2"/>
    <property type="match status" value="11"/>
</dbReference>
<dbReference type="PROSITE" id="PS50805">
    <property type="entry name" value="KRAB"/>
    <property type="match status" value="1"/>
</dbReference>
<keyword evidence="5" id="KW-0677">Repeat</keyword>
<dbReference type="Proteomes" id="UP000245320">
    <property type="component" value="Chromosome 19"/>
</dbReference>
<dbReference type="GO" id="GO:0000978">
    <property type="term" value="F:RNA polymerase II cis-regulatory region sequence-specific DNA binding"/>
    <property type="evidence" value="ECO:0007669"/>
    <property type="project" value="TreeGrafter"/>
</dbReference>
<sequence length="751" mass="87486">MPNGDQLQNASLPPLRLAPFKRVKSLLWPWTGRSHFLAPFEVDPGLFSWKLGTAGSRVPCIEGCVAEPVKAQKKGFPFGHNSSGALCQDRSDWNGRSGRRRCPQGTEADLKFGDAAWGAWRQARETDRHARLPQTLPPLPAPLRPQSDGGGVEVSVNFEDVAVTFYWEEWGLLDEAQRYLYHDVMLENLALITSLGCCHEVENEKASFEQCTSVQRVSQIRSPKADLSFRKTHPCEICVQILREFLYLNKYQGTHSKQKLHRCETCGKQLYVSINLHQHQRQCIGEKPFRREVDRASFVKNCKYHVSRKPLVFRVVGKDFLACSQFLQQWATHTWERSNSRAECGMAFQRGKTYHNWEECTKAFSPKHTLVQHQRLLTRERCFMCNQCERSCNVSQHQKVYNGERTFEPGEHGILFNRKSNLIEHQRSNTRDRPYECTEYGKSFTKCSNLIEHQRNNTRDRPYECTECGKSFTQCSNLFTHKRVHMKQKPYECDEYAKSFSQSSTLLQHRRIHPRERPYECNECGRTFTQNSVLLQHQRLHTGSRPYECTECGKSFAVNSRLIKHRRVHTGERPYKCSECGKTFCQSSSFLRHQRVHTGERLYKCGECGKSFSKKSHLIEHQRVHTGERPYECGECRKFFSKKSYLIIYQRVHTRERPYKCNECGKSFSQNSTLLQHQRIHTGSRPYECTECGKSFADNSAFIKHRRIHTGERPYECSECGKAFAQSSSVLRHQRVHWRKLIKVKKIWEVG</sequence>
<dbReference type="SMART" id="SM00349">
    <property type="entry name" value="KRAB"/>
    <property type="match status" value="1"/>
</dbReference>
<dbReference type="FunFam" id="3.30.160.60:FF:001745">
    <property type="entry name" value="Zinc finger protein 658"/>
    <property type="match status" value="1"/>
</dbReference>
<keyword evidence="11" id="KW-0539">Nucleus</keyword>
<feature type="domain" description="C2H2-type" evidence="13">
    <location>
        <begin position="463"/>
        <end position="490"/>
    </location>
</feature>
<dbReference type="GO" id="GO:0005654">
    <property type="term" value="C:nucleoplasm"/>
    <property type="evidence" value="ECO:0007669"/>
    <property type="project" value="TreeGrafter"/>
</dbReference>
<evidence type="ECO:0000259" key="14">
    <source>
        <dbReference type="PROSITE" id="PS50805"/>
    </source>
</evidence>
<dbReference type="FunFam" id="3.30.160.60:FF:002343">
    <property type="entry name" value="Zinc finger protein 33A"/>
    <property type="match status" value="1"/>
</dbReference>
<dbReference type="OrthoDB" id="9865365at2759"/>
<dbReference type="FunFam" id="3.30.160.60:FF:000016">
    <property type="entry name" value="zinc finger protein 37 homolog"/>
    <property type="match status" value="1"/>
</dbReference>
<feature type="domain" description="C2H2-type" evidence="13">
    <location>
        <begin position="491"/>
        <end position="518"/>
    </location>
</feature>
<dbReference type="PANTHER" id="PTHR24399:SF75">
    <property type="entry name" value="ZFP14 ZINC FINGER PROTEIN-RELATED"/>
    <property type="match status" value="1"/>
</dbReference>
<feature type="domain" description="C2H2-type" evidence="13">
    <location>
        <begin position="687"/>
        <end position="714"/>
    </location>
</feature>
<dbReference type="FunFam" id="3.30.160.60:FF:000642">
    <property type="entry name" value="Zinc finger with KRAB and SCAN domains 2"/>
    <property type="match status" value="1"/>
</dbReference>
<evidence type="ECO:0000256" key="7">
    <source>
        <dbReference type="ARBA" id="ARBA00022833"/>
    </source>
</evidence>
<dbReference type="InParanoid" id="A0A6J3QCZ7"/>
<evidence type="ECO:0000256" key="9">
    <source>
        <dbReference type="ARBA" id="ARBA00023125"/>
    </source>
</evidence>
<evidence type="ECO:0000256" key="6">
    <source>
        <dbReference type="ARBA" id="ARBA00022771"/>
    </source>
</evidence>
<dbReference type="InterPro" id="IPR036236">
    <property type="entry name" value="Znf_C2H2_sf"/>
</dbReference>
<dbReference type="RefSeq" id="XP_033699963.1">
    <property type="nucleotide sequence ID" value="XM_033844072.1"/>
</dbReference>
<name>A0A6J3QCZ7_TURTR</name>
<evidence type="ECO:0000256" key="2">
    <source>
        <dbReference type="ARBA" id="ARBA00004123"/>
    </source>
</evidence>
<dbReference type="InterPro" id="IPR001909">
    <property type="entry name" value="KRAB"/>
</dbReference>
<feature type="domain" description="C2H2-type" evidence="13">
    <location>
        <begin position="547"/>
        <end position="574"/>
    </location>
</feature>
<evidence type="ECO:0000256" key="1">
    <source>
        <dbReference type="ARBA" id="ARBA00003767"/>
    </source>
</evidence>
<dbReference type="SUPFAM" id="SSF57667">
    <property type="entry name" value="beta-beta-alpha zinc fingers"/>
    <property type="match status" value="8"/>
</dbReference>
<keyword evidence="15" id="KW-1185">Reference proteome</keyword>
<feature type="domain" description="KRAB" evidence="14">
    <location>
        <begin position="156"/>
        <end position="259"/>
    </location>
</feature>
<dbReference type="FunFam" id="3.30.160.60:FF:000249">
    <property type="entry name" value="Zinc finger protein 154"/>
    <property type="match status" value="1"/>
</dbReference>
<dbReference type="GO" id="GO:0001227">
    <property type="term" value="F:DNA-binding transcription repressor activity, RNA polymerase II-specific"/>
    <property type="evidence" value="ECO:0007669"/>
    <property type="project" value="TreeGrafter"/>
</dbReference>
<keyword evidence="6 12" id="KW-0863">Zinc-finger</keyword>
<evidence type="ECO:0000313" key="16">
    <source>
        <dbReference type="RefSeq" id="XP_033699963.1"/>
    </source>
</evidence>
<dbReference type="SUPFAM" id="SSF109640">
    <property type="entry name" value="KRAB domain (Kruppel-associated box)"/>
    <property type="match status" value="1"/>
</dbReference>
<feature type="domain" description="C2H2-type" evidence="13">
    <location>
        <begin position="631"/>
        <end position="658"/>
    </location>
</feature>
<evidence type="ECO:0000313" key="15">
    <source>
        <dbReference type="Proteomes" id="UP000245320"/>
    </source>
</evidence>
<feature type="domain" description="C2H2-type" evidence="13">
    <location>
        <begin position="659"/>
        <end position="686"/>
    </location>
</feature>
<feature type="domain" description="C2H2-type" evidence="13">
    <location>
        <begin position="603"/>
        <end position="630"/>
    </location>
</feature>
<keyword evidence="8" id="KW-0805">Transcription regulation</keyword>
<evidence type="ECO:0000256" key="4">
    <source>
        <dbReference type="ARBA" id="ARBA00022723"/>
    </source>
</evidence>
<feature type="domain" description="C2H2-type" evidence="13">
    <location>
        <begin position="715"/>
        <end position="737"/>
    </location>
</feature>
<evidence type="ECO:0000256" key="5">
    <source>
        <dbReference type="ARBA" id="ARBA00022737"/>
    </source>
</evidence>
<feature type="domain" description="C2H2-type" evidence="13">
    <location>
        <begin position="575"/>
        <end position="602"/>
    </location>
</feature>
<comment type="similarity">
    <text evidence="3">Belongs to the krueppel C2H2-type zinc-finger protein family.</text>
</comment>
<dbReference type="FunFam" id="3.30.160.60:FF:000023">
    <property type="entry name" value="zinc finger protein 37 homolog"/>
    <property type="match status" value="1"/>
</dbReference>
<evidence type="ECO:0000256" key="8">
    <source>
        <dbReference type="ARBA" id="ARBA00023015"/>
    </source>
</evidence>
<evidence type="ECO:0000259" key="13">
    <source>
        <dbReference type="PROSITE" id="PS50157"/>
    </source>
</evidence>
<dbReference type="Gene3D" id="3.30.160.60">
    <property type="entry name" value="Classic Zinc Finger"/>
    <property type="match status" value="13"/>
</dbReference>
<feature type="domain" description="C2H2-type" evidence="13">
    <location>
        <begin position="435"/>
        <end position="462"/>
    </location>
</feature>
<evidence type="ECO:0000256" key="10">
    <source>
        <dbReference type="ARBA" id="ARBA00023163"/>
    </source>
</evidence>
<dbReference type="Gene3D" id="6.10.140.140">
    <property type="match status" value="1"/>
</dbReference>
<dbReference type="CDD" id="cd07765">
    <property type="entry name" value="KRAB_A-box"/>
    <property type="match status" value="1"/>
</dbReference>
<keyword evidence="10" id="KW-0804">Transcription</keyword>
<keyword evidence="4" id="KW-0479">Metal-binding</keyword>
<evidence type="ECO:0000256" key="3">
    <source>
        <dbReference type="ARBA" id="ARBA00006991"/>
    </source>
</evidence>
<gene>
    <name evidence="16" type="primary">LOC101338330</name>
</gene>
<feature type="domain" description="C2H2-type" evidence="13">
    <location>
        <begin position="261"/>
        <end position="288"/>
    </location>
</feature>
<accession>A0A6J3QCZ7</accession>
<comment type="subcellular location">
    <subcellularLocation>
        <location evidence="2">Nucleus</location>
    </subcellularLocation>
</comment>
<dbReference type="Pfam" id="PF00096">
    <property type="entry name" value="zf-C2H2"/>
    <property type="match status" value="8"/>
</dbReference>
<comment type="function">
    <text evidence="1">May be involved in transcriptional regulation.</text>
</comment>
<organism evidence="15 16">
    <name type="scientific">Tursiops truncatus</name>
    <name type="common">Atlantic bottle-nosed dolphin</name>
    <name type="synonym">Delphinus truncatus</name>
    <dbReference type="NCBI Taxonomy" id="9739"/>
    <lineage>
        <taxon>Eukaryota</taxon>
        <taxon>Metazoa</taxon>
        <taxon>Chordata</taxon>
        <taxon>Craniata</taxon>
        <taxon>Vertebrata</taxon>
        <taxon>Euteleostomi</taxon>
        <taxon>Mammalia</taxon>
        <taxon>Eutheria</taxon>
        <taxon>Laurasiatheria</taxon>
        <taxon>Artiodactyla</taxon>
        <taxon>Whippomorpha</taxon>
        <taxon>Cetacea</taxon>
        <taxon>Odontoceti</taxon>
        <taxon>Delphinidae</taxon>
        <taxon>Tursiops</taxon>
    </lineage>
</organism>
<keyword evidence="7" id="KW-0862">Zinc</keyword>
<dbReference type="AlphaFoldDB" id="A0A6J3QCZ7"/>
<dbReference type="PANTHER" id="PTHR24399">
    <property type="entry name" value="ZINC FINGER AND BTB DOMAIN-CONTAINING"/>
    <property type="match status" value="1"/>
</dbReference>
<dbReference type="GO" id="GO:0008270">
    <property type="term" value="F:zinc ion binding"/>
    <property type="evidence" value="ECO:0007669"/>
    <property type="project" value="UniProtKB-KW"/>
</dbReference>
<evidence type="ECO:0000256" key="12">
    <source>
        <dbReference type="PROSITE-ProRule" id="PRU00042"/>
    </source>
</evidence>
<dbReference type="PROSITE" id="PS00028">
    <property type="entry name" value="ZINC_FINGER_C2H2_1"/>
    <property type="match status" value="8"/>
</dbReference>
<dbReference type="FunFam" id="3.30.160.60:FF:000987">
    <property type="entry name" value="Zinc finger protein 275"/>
    <property type="match status" value="1"/>
</dbReference>
<dbReference type="FunFam" id="3.30.160.60:FF:002090">
    <property type="entry name" value="Zinc finger protein 473"/>
    <property type="match status" value="3"/>
</dbReference>